<name>A0A6B3LLG6_9BACT</name>
<dbReference type="SUPFAM" id="SSF82784">
    <property type="entry name" value="OsmC-like"/>
    <property type="match status" value="1"/>
</dbReference>
<dbReference type="PANTHER" id="PTHR39624">
    <property type="entry name" value="PROTEIN INVOLVED IN RIMO-MEDIATED BETA-METHYLTHIOLATION OF RIBOSOMAL PROTEIN S12 YCAO"/>
    <property type="match status" value="1"/>
</dbReference>
<dbReference type="AlphaFoldDB" id="A0A6B3LLG6"/>
<dbReference type="PANTHER" id="PTHR39624:SF2">
    <property type="entry name" value="OSMC-LIKE PROTEIN"/>
    <property type="match status" value="1"/>
</dbReference>
<evidence type="ECO:0000313" key="2">
    <source>
        <dbReference type="Proteomes" id="UP000474777"/>
    </source>
</evidence>
<dbReference type="EMBL" id="JAAGWD010000003">
    <property type="protein sequence ID" value="NEM97772.1"/>
    <property type="molecule type" value="Genomic_DNA"/>
</dbReference>
<proteinExistence type="predicted"/>
<protein>
    <submittedName>
        <fullName evidence="1">OsmC family protein</fullName>
    </submittedName>
</protein>
<dbReference type="Gene3D" id="3.30.300.20">
    <property type="match status" value="1"/>
</dbReference>
<dbReference type="InterPro" id="IPR015946">
    <property type="entry name" value="KH_dom-like_a/b"/>
</dbReference>
<dbReference type="Proteomes" id="UP000474777">
    <property type="component" value="Unassembled WGS sequence"/>
</dbReference>
<accession>A0A6B3LLG6</accession>
<gene>
    <name evidence="1" type="ORF">GXP69_08710</name>
</gene>
<dbReference type="InterPro" id="IPR036102">
    <property type="entry name" value="OsmC/Ohrsf"/>
</dbReference>
<organism evidence="1 2">
    <name type="scientific">Pontibacter burrus</name>
    <dbReference type="NCBI Taxonomy" id="2704466"/>
    <lineage>
        <taxon>Bacteria</taxon>
        <taxon>Pseudomonadati</taxon>
        <taxon>Bacteroidota</taxon>
        <taxon>Cytophagia</taxon>
        <taxon>Cytophagales</taxon>
        <taxon>Hymenobacteraceae</taxon>
        <taxon>Pontibacter</taxon>
    </lineage>
</organism>
<keyword evidence="2" id="KW-1185">Reference proteome</keyword>
<evidence type="ECO:0000313" key="1">
    <source>
        <dbReference type="EMBL" id="NEM97772.1"/>
    </source>
</evidence>
<dbReference type="InterPro" id="IPR003718">
    <property type="entry name" value="OsmC/Ohr_fam"/>
</dbReference>
<dbReference type="Pfam" id="PF02566">
    <property type="entry name" value="OsmC"/>
    <property type="match status" value="1"/>
</dbReference>
<sequence length="146" mass="16230">MSRTVTVSAEEPNGFVANIRMGEQDFVIDESGIGQGIDTGPTPYDYILSALGACTVITLHMYAKRKQWPLQRAEVTLVHERVYSADCEHCDDKAAKISQITKKLKLIGNLTHEQRLRLEIISSKCPVQKTLQAGIVIQTELESESL</sequence>
<reference evidence="1 2" key="1">
    <citation type="submission" date="2020-02" db="EMBL/GenBank/DDBJ databases">
        <authorList>
            <person name="Kim M.K."/>
        </authorList>
    </citation>
    <scope>NUCLEOTIDE SEQUENCE [LARGE SCALE GENOMIC DNA]</scope>
    <source>
        <strain evidence="1 2">BT327</strain>
    </source>
</reference>
<dbReference type="RefSeq" id="WP_163914441.1">
    <property type="nucleotide sequence ID" value="NZ_JAAGWD010000003.1"/>
</dbReference>
<comment type="caution">
    <text evidence="1">The sequence shown here is derived from an EMBL/GenBank/DDBJ whole genome shotgun (WGS) entry which is preliminary data.</text>
</comment>